<sequence length="363" mass="40636">MGVKNSELQLLIDTTLPDLPNQEFEVGWDNQDFEFTRIYNNESMKIDGGTQIERKIMFDETGNARYRRLFDTDEPSVGNQMSTITVPWTSIGTNYSWDKQEILRNKGNAKGFIDLLQSRRVDGLNSLANLIESRAWKTPNKAADDLNPFGVPYYITQLTKTQTDAGTVSGFAGTTIVFQDGTTATVAAGVDAATEAKWRNYAAAYTKIDNAMLKQARIAAMLTNFKPPIIINDPANTRTAQKRWYTSSNVAADLMDLADQKDDNHKGKEAMGMLTVDAALVFLNRAPVIFVPQLENADNDPLYFVDFAKFIPVTHEGYWMEEGEAMTDRGQHTTFTVFLDGSHNNLCLNRRTCGFVLHKAHTS</sequence>
<gene>
    <name evidence="1" type="ORF">LCGC14_0415550</name>
</gene>
<accession>A0A0F9SYC5</accession>
<dbReference type="AlphaFoldDB" id="A0A0F9SYC5"/>
<dbReference type="NCBIfam" id="NF033394">
    <property type="entry name" value="capsid_maj_Podo"/>
    <property type="match status" value="1"/>
</dbReference>
<comment type="caution">
    <text evidence="1">The sequence shown here is derived from an EMBL/GenBank/DDBJ whole genome shotgun (WGS) entry which is preliminary data.</text>
</comment>
<name>A0A0F9SYC5_9ZZZZ</name>
<evidence type="ECO:0008006" key="2">
    <source>
        <dbReference type="Google" id="ProtNLM"/>
    </source>
</evidence>
<evidence type="ECO:0000313" key="1">
    <source>
        <dbReference type="EMBL" id="KKN71909.1"/>
    </source>
</evidence>
<protein>
    <recommendedName>
        <fullName evidence="2">Bacteriophage Mu GpT domain-containing protein</fullName>
    </recommendedName>
</protein>
<dbReference type="InterPro" id="IPR049718">
    <property type="entry name" value="AKO59007-like"/>
</dbReference>
<reference evidence="1" key="1">
    <citation type="journal article" date="2015" name="Nature">
        <title>Complex archaea that bridge the gap between prokaryotes and eukaryotes.</title>
        <authorList>
            <person name="Spang A."/>
            <person name="Saw J.H."/>
            <person name="Jorgensen S.L."/>
            <person name="Zaremba-Niedzwiedzka K."/>
            <person name="Martijn J."/>
            <person name="Lind A.E."/>
            <person name="van Eijk R."/>
            <person name="Schleper C."/>
            <person name="Guy L."/>
            <person name="Ettema T.J."/>
        </authorList>
    </citation>
    <scope>NUCLEOTIDE SEQUENCE</scope>
</reference>
<organism evidence="1">
    <name type="scientific">marine sediment metagenome</name>
    <dbReference type="NCBI Taxonomy" id="412755"/>
    <lineage>
        <taxon>unclassified sequences</taxon>
        <taxon>metagenomes</taxon>
        <taxon>ecological metagenomes</taxon>
    </lineage>
</organism>
<proteinExistence type="predicted"/>
<dbReference type="EMBL" id="LAZR01000373">
    <property type="protein sequence ID" value="KKN71909.1"/>
    <property type="molecule type" value="Genomic_DNA"/>
</dbReference>